<name>A0A8H4X704_9HYPO</name>
<feature type="region of interest" description="Disordered" evidence="1">
    <location>
        <begin position="1"/>
        <end position="100"/>
    </location>
</feature>
<sequence>MDKQTERHHPWHFPEEQEAIDPNETIEKTSRGLTTQLKSLSLASPRRKRSLSSSDQQEEKERERQLLGPGIPRGETSTFRPVGHSRRGNYTVEPGKIPASHQSNEAANMFTKSENDPEKAVHHPISKEETEVAQIPELPEPAPSTHPTCSDGLFDVNDINAAAAILTVISDICKLDRIPSSQDQAELRAIFEQMPYLLTCKGREESPELAIQFLISVYDNPQSATWGGIESFDHLQLMLESLKKFENRAQAQPREEQEGCFVI</sequence>
<feature type="compositionally biased region" description="Polar residues" evidence="1">
    <location>
        <begin position="31"/>
        <end position="42"/>
    </location>
</feature>
<proteinExistence type="predicted"/>
<reference evidence="2" key="1">
    <citation type="journal article" date="2020" name="BMC Genomics">
        <title>Correction to: Identification and distribution of gene clusters required for synthesis of sphingolipid metabolism inhibitors in diverse species of the filamentous fungus Fusarium.</title>
        <authorList>
            <person name="Kim H.S."/>
            <person name="Lohmar J.M."/>
            <person name="Busman M."/>
            <person name="Brown D.W."/>
            <person name="Naumann T.A."/>
            <person name="Divon H.H."/>
            <person name="Lysoe E."/>
            <person name="Uhlig S."/>
            <person name="Proctor R.H."/>
        </authorList>
    </citation>
    <scope>NUCLEOTIDE SEQUENCE</scope>
    <source>
        <strain evidence="2">NRRL 20472</strain>
    </source>
</reference>
<dbReference type="OrthoDB" id="5033985at2759"/>
<dbReference type="EMBL" id="JABEXW010000476">
    <property type="protein sequence ID" value="KAF4963394.1"/>
    <property type="molecule type" value="Genomic_DNA"/>
</dbReference>
<reference evidence="2" key="2">
    <citation type="submission" date="2020-05" db="EMBL/GenBank/DDBJ databases">
        <authorList>
            <person name="Kim H.-S."/>
            <person name="Proctor R.H."/>
            <person name="Brown D.W."/>
        </authorList>
    </citation>
    <scope>NUCLEOTIDE SEQUENCE</scope>
    <source>
        <strain evidence="2">NRRL 20472</strain>
    </source>
</reference>
<evidence type="ECO:0000313" key="2">
    <source>
        <dbReference type="EMBL" id="KAF4963394.1"/>
    </source>
</evidence>
<comment type="caution">
    <text evidence="2">The sequence shown here is derived from an EMBL/GenBank/DDBJ whole genome shotgun (WGS) entry which is preliminary data.</text>
</comment>
<gene>
    <name evidence="2" type="ORF">FSARC_8593</name>
</gene>
<accession>A0A8H4X704</accession>
<feature type="compositionally biased region" description="Basic and acidic residues" evidence="1">
    <location>
        <begin position="1"/>
        <end position="15"/>
    </location>
</feature>
<dbReference type="Proteomes" id="UP000622797">
    <property type="component" value="Unassembled WGS sequence"/>
</dbReference>
<organism evidence="2 3">
    <name type="scientific">Fusarium sarcochroum</name>
    <dbReference type="NCBI Taxonomy" id="1208366"/>
    <lineage>
        <taxon>Eukaryota</taxon>
        <taxon>Fungi</taxon>
        <taxon>Dikarya</taxon>
        <taxon>Ascomycota</taxon>
        <taxon>Pezizomycotina</taxon>
        <taxon>Sordariomycetes</taxon>
        <taxon>Hypocreomycetidae</taxon>
        <taxon>Hypocreales</taxon>
        <taxon>Nectriaceae</taxon>
        <taxon>Fusarium</taxon>
        <taxon>Fusarium lateritium species complex</taxon>
    </lineage>
</organism>
<keyword evidence="3" id="KW-1185">Reference proteome</keyword>
<evidence type="ECO:0000256" key="1">
    <source>
        <dbReference type="SAM" id="MobiDB-lite"/>
    </source>
</evidence>
<dbReference type="AlphaFoldDB" id="A0A8H4X704"/>
<evidence type="ECO:0000313" key="3">
    <source>
        <dbReference type="Proteomes" id="UP000622797"/>
    </source>
</evidence>
<protein>
    <submittedName>
        <fullName evidence="2">Uncharacterized protein</fullName>
    </submittedName>
</protein>